<sequence>MSTATALTHQQQQQNTAVRGRRNLPGTPYADLWKWPKRVLSDPEGDPEMALQEYIQDLARDRETTLDELNQLPEGQNELRWQYEHLRQFVLEFNHLLVQLADTCTPVSCPKMTASHEWQYLCAAHKKPQDCTAIDYMTHTIDGTSAVLTNLKLFPSRQVIPSASASKYFPSMARRLYRIFTHVYYHHRDVFDLFEKESRLCARFTDFMLRFQLMQQNNFLIPKESLGISQSPRGGGGTGGGGGGNQPAPPQAAAHHGQQAHAHGPSGGGIPAHHGNIPAHHQQAGAPPHGGQGVPKLSAAEPLPSSGGGHRGLAPGAGGAHHGGSGQAHGSTANPATPSPPPVPPQQHHAMGGGGHHPGGQVQQGSGGGGGRGAHDQWVPADMNYGTPEKGARGGPPPSVPAHATPHVSHQGSTPPTTVLPGKRGDERTWDKQTAGDAPTGSGPVPGASAQAVTRGSSEQIGDGEASEAATEIDTSGG</sequence>
<dbReference type="Gene3D" id="1.20.140.30">
    <property type="entry name" value="MOB kinase activator"/>
    <property type="match status" value="1"/>
</dbReference>
<dbReference type="PANTHER" id="PTHR22599">
    <property type="entry name" value="MPS ONE BINDER KINASE ACTIVATOR-LIKE MOB"/>
    <property type="match status" value="1"/>
</dbReference>
<organism evidence="2">
    <name type="scientific">Chromera velia CCMP2878</name>
    <dbReference type="NCBI Taxonomy" id="1169474"/>
    <lineage>
        <taxon>Eukaryota</taxon>
        <taxon>Sar</taxon>
        <taxon>Alveolata</taxon>
        <taxon>Colpodellida</taxon>
        <taxon>Chromeraceae</taxon>
        <taxon>Chromera</taxon>
    </lineage>
</organism>
<dbReference type="VEuPathDB" id="CryptoDB:Cvel_2557"/>
<evidence type="ECO:0000313" key="2">
    <source>
        <dbReference type="EMBL" id="CEM04653.1"/>
    </source>
</evidence>
<dbReference type="InterPro" id="IPR036703">
    <property type="entry name" value="MOB_kinase_act_sf"/>
</dbReference>
<gene>
    <name evidence="2" type="ORF">Cvel_2557</name>
</gene>
<accession>A0A0G4EZS8</accession>
<feature type="compositionally biased region" description="Polar residues" evidence="1">
    <location>
        <begin position="451"/>
        <end position="460"/>
    </location>
</feature>
<feature type="region of interest" description="Disordered" evidence="1">
    <location>
        <begin position="1"/>
        <end position="25"/>
    </location>
</feature>
<dbReference type="InterPro" id="IPR005301">
    <property type="entry name" value="MOB_kinase_act_fam"/>
</dbReference>
<feature type="compositionally biased region" description="Low complexity" evidence="1">
    <location>
        <begin position="278"/>
        <end position="287"/>
    </location>
</feature>
<feature type="region of interest" description="Disordered" evidence="1">
    <location>
        <begin position="225"/>
        <end position="478"/>
    </location>
</feature>
<name>A0A0G4EZS8_9ALVE</name>
<dbReference type="Pfam" id="PF03637">
    <property type="entry name" value="Mob1_phocein"/>
    <property type="match status" value="1"/>
</dbReference>
<feature type="compositionally biased region" description="Polar residues" evidence="1">
    <location>
        <begin position="408"/>
        <end position="417"/>
    </location>
</feature>
<reference evidence="2" key="1">
    <citation type="submission" date="2014-11" db="EMBL/GenBank/DDBJ databases">
        <authorList>
            <person name="Otto D Thomas"/>
            <person name="Naeem Raeece"/>
        </authorList>
    </citation>
    <scope>NUCLEOTIDE SEQUENCE</scope>
</reference>
<feature type="compositionally biased region" description="Gly residues" evidence="1">
    <location>
        <begin position="233"/>
        <end position="245"/>
    </location>
</feature>
<protein>
    <submittedName>
        <fullName evidence="2">Uncharacterized protein</fullName>
    </submittedName>
</protein>
<dbReference type="AlphaFoldDB" id="A0A0G4EZS8"/>
<feature type="compositionally biased region" description="Low complexity" evidence="1">
    <location>
        <begin position="251"/>
        <end position="264"/>
    </location>
</feature>
<dbReference type="SMART" id="SM01388">
    <property type="entry name" value="Mob1_phocein"/>
    <property type="match status" value="1"/>
</dbReference>
<evidence type="ECO:0000256" key="1">
    <source>
        <dbReference type="SAM" id="MobiDB-lite"/>
    </source>
</evidence>
<dbReference type="EMBL" id="CDMZ01000022">
    <property type="protein sequence ID" value="CEM04653.1"/>
    <property type="molecule type" value="Genomic_DNA"/>
</dbReference>
<feature type="compositionally biased region" description="Gly residues" evidence="1">
    <location>
        <begin position="306"/>
        <end position="327"/>
    </location>
</feature>
<proteinExistence type="predicted"/>
<dbReference type="SUPFAM" id="SSF101152">
    <property type="entry name" value="Mob1/phocein"/>
    <property type="match status" value="1"/>
</dbReference>